<gene>
    <name evidence="1" type="ORF">GCM10011389_15720</name>
</gene>
<evidence type="ECO:0000313" key="2">
    <source>
        <dbReference type="Proteomes" id="UP000642571"/>
    </source>
</evidence>
<name>A0ABQ1Q0I9_9BACI</name>
<protein>
    <submittedName>
        <fullName evidence="1">Uncharacterized protein</fullName>
    </submittedName>
</protein>
<proteinExistence type="predicted"/>
<accession>A0ABQ1Q0I9</accession>
<dbReference type="EMBL" id="BMIN01000005">
    <property type="protein sequence ID" value="GGD09034.1"/>
    <property type="molecule type" value="Genomic_DNA"/>
</dbReference>
<keyword evidence="2" id="KW-1185">Reference proteome</keyword>
<reference evidence="2" key="1">
    <citation type="journal article" date="2019" name="Int. J. Syst. Evol. Microbiol.">
        <title>The Global Catalogue of Microorganisms (GCM) 10K type strain sequencing project: providing services to taxonomists for standard genome sequencing and annotation.</title>
        <authorList>
            <consortium name="The Broad Institute Genomics Platform"/>
            <consortium name="The Broad Institute Genome Sequencing Center for Infectious Disease"/>
            <person name="Wu L."/>
            <person name="Ma J."/>
        </authorList>
    </citation>
    <scope>NUCLEOTIDE SEQUENCE [LARGE SCALE GENOMIC DNA]</scope>
    <source>
        <strain evidence="2">CGMCC 1.15353</strain>
    </source>
</reference>
<sequence length="48" mass="5777">MGENNRYNKFVHKTLHNLILPPYYIHYFIKKGHKKATIQKDGSFEDKL</sequence>
<evidence type="ECO:0000313" key="1">
    <source>
        <dbReference type="EMBL" id="GGD09034.1"/>
    </source>
</evidence>
<comment type="caution">
    <text evidence="1">The sequence shown here is derived from an EMBL/GenBank/DDBJ whole genome shotgun (WGS) entry which is preliminary data.</text>
</comment>
<organism evidence="1 2">
    <name type="scientific">Pontibacillus salipaludis</name>
    <dbReference type="NCBI Taxonomy" id="1697394"/>
    <lineage>
        <taxon>Bacteria</taxon>
        <taxon>Bacillati</taxon>
        <taxon>Bacillota</taxon>
        <taxon>Bacilli</taxon>
        <taxon>Bacillales</taxon>
        <taxon>Bacillaceae</taxon>
        <taxon>Pontibacillus</taxon>
    </lineage>
</organism>
<dbReference type="Proteomes" id="UP000642571">
    <property type="component" value="Unassembled WGS sequence"/>
</dbReference>